<evidence type="ECO:0000313" key="3">
    <source>
        <dbReference type="Proteomes" id="UP000324800"/>
    </source>
</evidence>
<gene>
    <name evidence="2" type="ORF">EZS28_007936</name>
</gene>
<name>A0A5J4WR39_9EUKA</name>
<sequence>MVNQLLRCHGVTLIPKLLQDSLESSSVQTNQQNIKQVTIEKGAKRAYNRKSKTSDEAKAKMEQLVKEQEEKQQEINGIISGIVSEMVDASLINETINEQTIEQTIEVKRQKIQYNLCNAEGNQEARPEKQQEAYRLEKQWKYEDQDKKDKANPNSLDNIIERYVIQNRADIQTKPISERVKGAWVDTVNYTKIGQKAGEKKQVTGKLIDLTLVEDGGLCVIDFDINKNLSKENIDEIRQNIIDNMLSANVGLVKTYHTQIIQDDPMQTDFVQNRVVGPNTSIQETKNNVRETLKYETINDWANMTHLTILKDILESWNVVIQIPYVEFEKLKIIKAFGKQITNDGTTDKMDDELAQTCVDGLKNLTIHNYPQPIAIEVSLLSLFLGIYGIANEQIRVQRLENVRKFNTLTPNPEKNYSQALSQGERNPNAWILTKIFKYNNKEYYEQSIKPLLKKNYEAKKIEKQIYINQTQITNKIDSSDDFTLLHIHKIAASGEYENEEQIGMDLTRLIAYYAGEIEDVYMIKEFNVICGTLVIHHKFEGTIHKQLEKVNINFKKKNTDEKNDETKESTPAKQLTAKHIFKKYASKFVMKGSKFISDDPEIFSIFQGYKYKKLDRFDQEYLQMYLDLIKATIAAGEEKVYEYILNWIAWMIQNLGKKSRAAIKLQV</sequence>
<proteinExistence type="predicted"/>
<dbReference type="AlphaFoldDB" id="A0A5J4WR39"/>
<comment type="caution">
    <text evidence="2">The sequence shown here is derived from an EMBL/GenBank/DDBJ whole genome shotgun (WGS) entry which is preliminary data.</text>
</comment>
<dbReference type="EMBL" id="SNRW01001401">
    <property type="protein sequence ID" value="KAA6396539.1"/>
    <property type="molecule type" value="Genomic_DNA"/>
</dbReference>
<evidence type="ECO:0000256" key="1">
    <source>
        <dbReference type="SAM" id="Coils"/>
    </source>
</evidence>
<evidence type="ECO:0000313" key="2">
    <source>
        <dbReference type="EMBL" id="KAA6396539.1"/>
    </source>
</evidence>
<accession>A0A5J4WR39</accession>
<keyword evidence="1" id="KW-0175">Coiled coil</keyword>
<feature type="coiled-coil region" evidence="1">
    <location>
        <begin position="47"/>
        <end position="74"/>
    </location>
</feature>
<organism evidence="2 3">
    <name type="scientific">Streblomastix strix</name>
    <dbReference type="NCBI Taxonomy" id="222440"/>
    <lineage>
        <taxon>Eukaryota</taxon>
        <taxon>Metamonada</taxon>
        <taxon>Preaxostyla</taxon>
        <taxon>Oxymonadida</taxon>
        <taxon>Streblomastigidae</taxon>
        <taxon>Streblomastix</taxon>
    </lineage>
</organism>
<dbReference type="Proteomes" id="UP000324800">
    <property type="component" value="Unassembled WGS sequence"/>
</dbReference>
<reference evidence="2 3" key="1">
    <citation type="submission" date="2019-03" db="EMBL/GenBank/DDBJ databases">
        <title>Single cell metagenomics reveals metabolic interactions within the superorganism composed of flagellate Streblomastix strix and complex community of Bacteroidetes bacteria on its surface.</title>
        <authorList>
            <person name="Treitli S.C."/>
            <person name="Kolisko M."/>
            <person name="Husnik F."/>
            <person name="Keeling P."/>
            <person name="Hampl V."/>
        </authorList>
    </citation>
    <scope>NUCLEOTIDE SEQUENCE [LARGE SCALE GENOMIC DNA]</scope>
    <source>
        <strain evidence="2">ST1C</strain>
    </source>
</reference>
<dbReference type="OrthoDB" id="19174at2759"/>
<protein>
    <submittedName>
        <fullName evidence="2">Uncharacterized protein</fullName>
    </submittedName>
</protein>